<dbReference type="Gene3D" id="3.40.50.2000">
    <property type="entry name" value="Glycogen Phosphorylase B"/>
    <property type="match status" value="2"/>
</dbReference>
<organism evidence="1 2">
    <name type="scientific">Rhodococcus navarretei</name>
    <dbReference type="NCBI Taxonomy" id="3128981"/>
    <lineage>
        <taxon>Bacteria</taxon>
        <taxon>Bacillati</taxon>
        <taxon>Actinomycetota</taxon>
        <taxon>Actinomycetes</taxon>
        <taxon>Mycobacteriales</taxon>
        <taxon>Nocardiaceae</taxon>
        <taxon>Rhodococcus</taxon>
    </lineage>
</organism>
<keyword evidence="1" id="KW-0808">Transferase</keyword>
<gene>
    <name evidence="1" type="ORF">AABD04_22410</name>
</gene>
<protein>
    <submittedName>
        <fullName evidence="1">Glycosyltransferase</fullName>
        <ecNumber evidence="1">2.4.-.-</ecNumber>
    </submittedName>
</protein>
<name>A0ABU9D4L6_9NOCA</name>
<proteinExistence type="predicted"/>
<sequence>MILRDCRLVYVAPRSGVGGVGDYADDFADAVRPHFGEVIEYRHEGPGSHSVRDILRHRRAIQELVDADPGRVIVHCELSGGSVMPFWATAGLTGDPVVTATVHDPPGLVWWPARTKFLAGKKVLNHSLHYPLRSGWRALERRVAGSRTFFALTRSGADSLAREYPRATAKASALFVPARPDIAPAEERPLAVGLFGLVYRGKGFDQIQQLRHSLPRDIAIRIAGRGTELLDPVDGVEILGEVNGPDEDAFFASIRALVLPYGKRSVYGDAFPASSVVTRAIAYQTPVACLKVGALAESDSGALVVDGDVEELAEATADLITDPIALGKLRREVEALRISHTAELVVDDFVSVWAAR</sequence>
<evidence type="ECO:0000313" key="2">
    <source>
        <dbReference type="Proteomes" id="UP001456513"/>
    </source>
</evidence>
<dbReference type="Pfam" id="PF13692">
    <property type="entry name" value="Glyco_trans_1_4"/>
    <property type="match status" value="1"/>
</dbReference>
<dbReference type="EC" id="2.4.-.-" evidence="1"/>
<dbReference type="Proteomes" id="UP001456513">
    <property type="component" value="Unassembled WGS sequence"/>
</dbReference>
<comment type="caution">
    <text evidence="1">The sequence shown here is derived from an EMBL/GenBank/DDBJ whole genome shotgun (WGS) entry which is preliminary data.</text>
</comment>
<dbReference type="EMBL" id="JBBPCN010000001">
    <property type="protein sequence ID" value="MEK8073605.1"/>
    <property type="molecule type" value="Genomic_DNA"/>
</dbReference>
<dbReference type="SUPFAM" id="SSF53756">
    <property type="entry name" value="UDP-Glycosyltransferase/glycogen phosphorylase"/>
    <property type="match status" value="1"/>
</dbReference>
<keyword evidence="2" id="KW-1185">Reference proteome</keyword>
<reference evidence="1 2" key="1">
    <citation type="submission" date="2024-03" db="EMBL/GenBank/DDBJ databases">
        <title>Rhodococcus navarretei sp. nov. and Pseudarthrobacter quantumdoti sp. nov., two new species with the ability to biosynthesize Quantum Dots isolated from soil samples at Union Glacier, Antarctica.</title>
        <authorList>
            <person name="Vargas M."/>
        </authorList>
    </citation>
    <scope>NUCLEOTIDE SEQUENCE [LARGE SCALE GENOMIC DNA]</scope>
    <source>
        <strain evidence="1 2">EXRC-4A-4</strain>
    </source>
</reference>
<dbReference type="RefSeq" id="WP_341442537.1">
    <property type="nucleotide sequence ID" value="NZ_JBBPCN010000001.1"/>
</dbReference>
<evidence type="ECO:0000313" key="1">
    <source>
        <dbReference type="EMBL" id="MEK8073605.1"/>
    </source>
</evidence>
<accession>A0ABU9D4L6</accession>
<keyword evidence="1" id="KW-0328">Glycosyltransferase</keyword>
<dbReference type="GO" id="GO:0016757">
    <property type="term" value="F:glycosyltransferase activity"/>
    <property type="evidence" value="ECO:0007669"/>
    <property type="project" value="UniProtKB-KW"/>
</dbReference>